<comment type="caution">
    <text evidence="1">The sequence shown here is derived from an EMBL/GenBank/DDBJ whole genome shotgun (WGS) entry which is preliminary data.</text>
</comment>
<keyword evidence="2" id="KW-1185">Reference proteome</keyword>
<dbReference type="Proteomes" id="UP000664698">
    <property type="component" value="Unassembled WGS sequence"/>
</dbReference>
<accession>A0ABS3BRZ4</accession>
<proteinExistence type="predicted"/>
<name>A0ABS3BRZ4_9BACT</name>
<evidence type="ECO:0000313" key="2">
    <source>
        <dbReference type="Proteomes" id="UP000664698"/>
    </source>
</evidence>
<reference evidence="1 2" key="1">
    <citation type="submission" date="2021-03" db="EMBL/GenBank/DDBJ databases">
        <title>novel species isolated from a fishpond in China.</title>
        <authorList>
            <person name="Lu H."/>
            <person name="Cai Z."/>
        </authorList>
    </citation>
    <scope>NUCLEOTIDE SEQUENCE [LARGE SCALE GENOMIC DNA]</scope>
    <source>
        <strain evidence="1 2">JCM 31546</strain>
    </source>
</reference>
<protein>
    <recommendedName>
        <fullName evidence="3">Lipoprotein</fullName>
    </recommendedName>
</protein>
<dbReference type="PROSITE" id="PS51257">
    <property type="entry name" value="PROKAR_LIPOPROTEIN"/>
    <property type="match status" value="1"/>
</dbReference>
<dbReference type="EMBL" id="JAFKCW010000003">
    <property type="protein sequence ID" value="MBN7802075.1"/>
    <property type="molecule type" value="Genomic_DNA"/>
</dbReference>
<evidence type="ECO:0008006" key="3">
    <source>
        <dbReference type="Google" id="ProtNLM"/>
    </source>
</evidence>
<sequence>MKTESLKRIFFILLSAMLVSCESEENLLPEEEVATETTVRFEGQLPNNSTLGTSLKGSNWVISAMDLVQKVQGTHILALVDTQSGWELHVSLPVLEMPEFPQFSELQSQREYFSHFKKGYSYEKILELFEAEKAKAQANPTYSSIGGFTVRVKQNNEERYIHNFHDPVESGILRIINIEEGTESSDSGVQSRKIEVEFEFDLNMKAAHLETQPQSGKLKGKATMKFSESVFDGE</sequence>
<gene>
    <name evidence="1" type="ORF">J0A67_14470</name>
</gene>
<dbReference type="RefSeq" id="WP_206570075.1">
    <property type="nucleotide sequence ID" value="NZ_JAFKCW010000003.1"/>
</dbReference>
<organism evidence="1 2">
    <name type="scientific">Algoriphagus aestuariicola</name>
    <dbReference type="NCBI Taxonomy" id="1852016"/>
    <lineage>
        <taxon>Bacteria</taxon>
        <taxon>Pseudomonadati</taxon>
        <taxon>Bacteroidota</taxon>
        <taxon>Cytophagia</taxon>
        <taxon>Cytophagales</taxon>
        <taxon>Cyclobacteriaceae</taxon>
        <taxon>Algoriphagus</taxon>
    </lineage>
</organism>
<evidence type="ECO:0000313" key="1">
    <source>
        <dbReference type="EMBL" id="MBN7802075.1"/>
    </source>
</evidence>